<comment type="caution">
    <text evidence="2">The sequence shown here is derived from an EMBL/GenBank/DDBJ whole genome shotgun (WGS) entry which is preliminary data.</text>
</comment>
<dbReference type="InterPro" id="IPR029062">
    <property type="entry name" value="Class_I_gatase-like"/>
</dbReference>
<feature type="domain" description="Glutamine amidotransferase" evidence="1">
    <location>
        <begin position="25"/>
        <end position="170"/>
    </location>
</feature>
<dbReference type="SUPFAM" id="SSF52317">
    <property type="entry name" value="Class I glutamine amidotransferase-like"/>
    <property type="match status" value="1"/>
</dbReference>
<dbReference type="InterPro" id="IPR044992">
    <property type="entry name" value="ChyE-like"/>
</dbReference>
<dbReference type="OrthoDB" id="9794816at2"/>
<dbReference type="Proteomes" id="UP000291613">
    <property type="component" value="Unassembled WGS sequence"/>
</dbReference>
<reference evidence="2 3" key="1">
    <citation type="submission" date="2019-02" db="EMBL/GenBank/DDBJ databases">
        <title>Hansschlegelia quercus sp. nov., a novel methylotrophic bacterium from buds of oak (Quercus robur L.).</title>
        <authorList>
            <person name="Agafonova N.V."/>
            <person name="Kaparullina E.N."/>
            <person name="Grouzdev D.S."/>
            <person name="Doronina N.V."/>
        </authorList>
    </citation>
    <scope>NUCLEOTIDE SEQUENCE [LARGE SCALE GENOMIC DNA]</scope>
    <source>
        <strain evidence="2 3">Dub</strain>
    </source>
</reference>
<dbReference type="GO" id="GO:0005829">
    <property type="term" value="C:cytosol"/>
    <property type="evidence" value="ECO:0007669"/>
    <property type="project" value="TreeGrafter"/>
</dbReference>
<dbReference type="RefSeq" id="WP_131003740.1">
    <property type="nucleotide sequence ID" value="NZ_JBHSZR010000013.1"/>
</dbReference>
<organism evidence="2 3">
    <name type="scientific">Hansschlegelia quercus</name>
    <dbReference type="NCBI Taxonomy" id="2528245"/>
    <lineage>
        <taxon>Bacteria</taxon>
        <taxon>Pseudomonadati</taxon>
        <taxon>Pseudomonadota</taxon>
        <taxon>Alphaproteobacteria</taxon>
        <taxon>Hyphomicrobiales</taxon>
        <taxon>Methylopilaceae</taxon>
        <taxon>Hansschlegelia</taxon>
    </lineage>
</organism>
<keyword evidence="2" id="KW-0315">Glutamine amidotransferase</keyword>
<dbReference type="Pfam" id="PF00117">
    <property type="entry name" value="GATase"/>
    <property type="match status" value="1"/>
</dbReference>
<dbReference type="PROSITE" id="PS51273">
    <property type="entry name" value="GATASE_TYPE_1"/>
    <property type="match status" value="1"/>
</dbReference>
<proteinExistence type="predicted"/>
<dbReference type="Gene3D" id="3.40.50.880">
    <property type="match status" value="1"/>
</dbReference>
<dbReference type="GO" id="GO:0016740">
    <property type="term" value="F:transferase activity"/>
    <property type="evidence" value="ECO:0007669"/>
    <property type="project" value="UniProtKB-KW"/>
</dbReference>
<dbReference type="EMBL" id="SIUB01000005">
    <property type="protein sequence ID" value="TBN52508.1"/>
    <property type="molecule type" value="Genomic_DNA"/>
</dbReference>
<keyword evidence="3" id="KW-1185">Reference proteome</keyword>
<protein>
    <submittedName>
        <fullName evidence="2">Type 1 glutamine amidotransferase</fullName>
    </submittedName>
</protein>
<dbReference type="PANTHER" id="PTHR42695">
    <property type="entry name" value="GLUTAMINE AMIDOTRANSFERASE YLR126C-RELATED"/>
    <property type="match status" value="1"/>
</dbReference>
<gene>
    <name evidence="2" type="ORF">EYR15_11785</name>
</gene>
<dbReference type="InterPro" id="IPR017926">
    <property type="entry name" value="GATASE"/>
</dbReference>
<evidence type="ECO:0000313" key="2">
    <source>
        <dbReference type="EMBL" id="TBN52508.1"/>
    </source>
</evidence>
<keyword evidence="2" id="KW-0808">Transferase</keyword>
<dbReference type="PANTHER" id="PTHR42695:SF5">
    <property type="entry name" value="GLUTAMINE AMIDOTRANSFERASE YLR126C-RELATED"/>
    <property type="match status" value="1"/>
</dbReference>
<dbReference type="CDD" id="cd01741">
    <property type="entry name" value="GATase1_1"/>
    <property type="match status" value="1"/>
</dbReference>
<evidence type="ECO:0000313" key="3">
    <source>
        <dbReference type="Proteomes" id="UP000291613"/>
    </source>
</evidence>
<dbReference type="AlphaFoldDB" id="A0A4Q9GJ80"/>
<name>A0A4Q9GJ80_9HYPH</name>
<sequence>MDVTVIQHSPSGHAGLIGDYVVERLGATLRTLYSDALLHASVDDLKSDAVVVMGSARGVYETEIPWIARQRELMRGLVESGVPVFGVCFGAQLLATAIGGDVRPTGDFHLGWRENPEASTVWKGPWLRWHGDHVSLPADVEVMARADGLVQAFARGSAVGVQFHPEASSDMLDRWSQEAMLKGRLAEQASDVAAYARQNAEAIRAKSYDLFDHVFARLAGGGDARS</sequence>
<accession>A0A4Q9GJ80</accession>
<evidence type="ECO:0000259" key="1">
    <source>
        <dbReference type="Pfam" id="PF00117"/>
    </source>
</evidence>